<dbReference type="EMBL" id="BQNB010014253">
    <property type="protein sequence ID" value="GJT25953.1"/>
    <property type="molecule type" value="Genomic_DNA"/>
</dbReference>
<comment type="caution">
    <text evidence="3">The sequence shown here is derived from an EMBL/GenBank/DDBJ whole genome shotgun (WGS) entry which is preliminary data.</text>
</comment>
<dbReference type="Proteomes" id="UP001151760">
    <property type="component" value="Unassembled WGS sequence"/>
</dbReference>
<dbReference type="PANTHER" id="PTHR34222">
    <property type="entry name" value="GAG_PRE-INTEGRS DOMAIN-CONTAINING PROTEIN"/>
    <property type="match status" value="1"/>
</dbReference>
<dbReference type="InterPro" id="IPR029472">
    <property type="entry name" value="Copia-like_N"/>
</dbReference>
<dbReference type="CDD" id="cd09272">
    <property type="entry name" value="RNase_HI_RT_Ty1"/>
    <property type="match status" value="1"/>
</dbReference>
<evidence type="ECO:0000256" key="1">
    <source>
        <dbReference type="SAM" id="MobiDB-lite"/>
    </source>
</evidence>
<protein>
    <submittedName>
        <fullName evidence="3">Ribonuclease H-like domain-containing protein</fullName>
    </submittedName>
</protein>
<reference evidence="3" key="2">
    <citation type="submission" date="2022-01" db="EMBL/GenBank/DDBJ databases">
        <authorList>
            <person name="Yamashiro T."/>
            <person name="Shiraishi A."/>
            <person name="Satake H."/>
            <person name="Nakayama K."/>
        </authorList>
    </citation>
    <scope>NUCLEOTIDE SEQUENCE</scope>
</reference>
<feature type="domain" description="Retrotransposon Copia-like N-terminal" evidence="2">
    <location>
        <begin position="27"/>
        <end position="71"/>
    </location>
</feature>
<keyword evidence="4" id="KW-1185">Reference proteome</keyword>
<gene>
    <name evidence="3" type="ORF">Tco_0895890</name>
</gene>
<sequence length="913" mass="101954">MSPEVLFYNVVDCINNLNAGNPLYVQNSDNSNSALIPFKLIGTENYRIWSGAMKLALQARNKYGFVDGSCLKKSYATSDVLSAQWDRCNAMLNETYDKVDGSVVYNLLQKINSVKQGGSSVADYYHRLNSLWREFDALTKLPKCTCEVKCNCDASKELGLHQQLMKLMQFLMGLDDCYQPIRSSLLTRDPLPEVKEAYNVISREESHRGIPETSGVVESKQIATSFAAKTFNNNRRQSNNNNNFTRGSTSNVNRGPNPNLKCINCDKIGHTVDRCFEIIGYPQGFKKNSNSGKQTFNANADVKMNSNSASSSSSSSGFTPEQMQKLLNMINDKPSGSIHANMAGRASFFNGNVWFNINFSKFFFANSSLSVKTITMGWIIDSGANQHLTGSTIGMFNIVDIFELKIFVGHPNGTLATISHVRNLKSSNNVILYDVLVVPGYCVSLLSINKLIRDSKMFVGFDENKCYIQDLEREKILGTGNESDGLYLFDVNKSNSIGQSNMVMTFHVSKVVAKQTREPFPLSDHKSKTLGELVHLDLWGPYRTHSREDVDTTSDVDHLKFFDSLFPQSPNDNGRDSSVEDGSLPHSEVQSVQKETQSDGLTATQVDDQNCLNKSVEPNCLSEAMSDPNWVEAMNNEIEALNRNNTWTICDLPVGRKPIGNINNAFLYGDLHEDVYMTLPDGYNDENKSKVCVLKYFLGIEIVENDFENSVLSFDETTNDKYLSDFTSYQKLIAYADADWAKCPKTRRSVIGFCVFLGKTLVSWKSKKQPTISKSSSEAEYRSMSSASCEVVWLGNLLHSIGLKDLYHVELFCDNSSAIQIAANPVFHERTKHFELDVHFVREKVLTGVIKTVKISSDMQTADIFTKCLGMVQHNLCCTSLGMVDVFAGDLVGKNSGRKRHVQRKKEKGSLSG</sequence>
<feature type="compositionally biased region" description="Low complexity" evidence="1">
    <location>
        <begin position="231"/>
        <end position="251"/>
    </location>
</feature>
<evidence type="ECO:0000313" key="4">
    <source>
        <dbReference type="Proteomes" id="UP001151760"/>
    </source>
</evidence>
<name>A0ABQ5CIA8_9ASTR</name>
<evidence type="ECO:0000259" key="2">
    <source>
        <dbReference type="Pfam" id="PF14244"/>
    </source>
</evidence>
<feature type="compositionally biased region" description="Polar residues" evidence="1">
    <location>
        <begin position="588"/>
        <end position="609"/>
    </location>
</feature>
<dbReference type="PANTHER" id="PTHR34222:SF99">
    <property type="entry name" value="PROTEIN, PUTATIVE-RELATED"/>
    <property type="match status" value="1"/>
</dbReference>
<accession>A0ABQ5CIA8</accession>
<reference evidence="3" key="1">
    <citation type="journal article" date="2022" name="Int. J. Mol. Sci.">
        <title>Draft Genome of Tanacetum Coccineum: Genomic Comparison of Closely Related Tanacetum-Family Plants.</title>
        <authorList>
            <person name="Yamashiro T."/>
            <person name="Shiraishi A."/>
            <person name="Nakayama K."/>
            <person name="Satake H."/>
        </authorList>
    </citation>
    <scope>NUCLEOTIDE SEQUENCE</scope>
</reference>
<evidence type="ECO:0000313" key="3">
    <source>
        <dbReference type="EMBL" id="GJT25953.1"/>
    </source>
</evidence>
<organism evidence="3 4">
    <name type="scientific">Tanacetum coccineum</name>
    <dbReference type="NCBI Taxonomy" id="301880"/>
    <lineage>
        <taxon>Eukaryota</taxon>
        <taxon>Viridiplantae</taxon>
        <taxon>Streptophyta</taxon>
        <taxon>Embryophyta</taxon>
        <taxon>Tracheophyta</taxon>
        <taxon>Spermatophyta</taxon>
        <taxon>Magnoliopsida</taxon>
        <taxon>eudicotyledons</taxon>
        <taxon>Gunneridae</taxon>
        <taxon>Pentapetalae</taxon>
        <taxon>asterids</taxon>
        <taxon>campanulids</taxon>
        <taxon>Asterales</taxon>
        <taxon>Asteraceae</taxon>
        <taxon>Asteroideae</taxon>
        <taxon>Anthemideae</taxon>
        <taxon>Anthemidinae</taxon>
        <taxon>Tanacetum</taxon>
    </lineage>
</organism>
<feature type="region of interest" description="Disordered" evidence="1">
    <location>
        <begin position="565"/>
        <end position="609"/>
    </location>
</feature>
<proteinExistence type="predicted"/>
<feature type="region of interest" description="Disordered" evidence="1">
    <location>
        <begin position="231"/>
        <end position="256"/>
    </location>
</feature>
<dbReference type="Pfam" id="PF14244">
    <property type="entry name" value="Retrotran_gag_3"/>
    <property type="match status" value="1"/>
</dbReference>